<comment type="similarity">
    <text evidence="6">Belongs to the methyltransferase superfamily. METTL16/RlmF family.</text>
</comment>
<dbReference type="AlphaFoldDB" id="A0A238XQA2"/>
<keyword evidence="2 6" id="KW-0698">rRNA processing</keyword>
<dbReference type="Proteomes" id="UP000198305">
    <property type="component" value="Unassembled WGS sequence"/>
</dbReference>
<comment type="function">
    <text evidence="6">Specifically methylates the adenine in position 1618 of 23S rRNA.</text>
</comment>
<dbReference type="GO" id="GO:0070475">
    <property type="term" value="P:rRNA base methylation"/>
    <property type="evidence" value="ECO:0007669"/>
    <property type="project" value="TreeGrafter"/>
</dbReference>
<dbReference type="RefSeq" id="WP_089374263.1">
    <property type="nucleotide sequence ID" value="NZ_FZOA01000001.1"/>
</dbReference>
<dbReference type="PANTHER" id="PTHR13393:SF0">
    <property type="entry name" value="RNA N6-ADENOSINE-METHYLTRANSFERASE METTL16"/>
    <property type="match status" value="1"/>
</dbReference>
<dbReference type="InterPro" id="IPR010286">
    <property type="entry name" value="METTL16/RlmF"/>
</dbReference>
<evidence type="ECO:0000256" key="3">
    <source>
        <dbReference type="ARBA" id="ARBA00022603"/>
    </source>
</evidence>
<evidence type="ECO:0000256" key="1">
    <source>
        <dbReference type="ARBA" id="ARBA00022490"/>
    </source>
</evidence>
<comment type="catalytic activity">
    <reaction evidence="6">
        <text>adenosine(1618) in 23S rRNA + S-adenosyl-L-methionine = N(6)-methyladenosine(1618) in 23S rRNA + S-adenosyl-L-homocysteine + H(+)</text>
        <dbReference type="Rhea" id="RHEA:16497"/>
        <dbReference type="Rhea" id="RHEA-COMP:10229"/>
        <dbReference type="Rhea" id="RHEA-COMP:10231"/>
        <dbReference type="ChEBI" id="CHEBI:15378"/>
        <dbReference type="ChEBI" id="CHEBI:57856"/>
        <dbReference type="ChEBI" id="CHEBI:59789"/>
        <dbReference type="ChEBI" id="CHEBI:74411"/>
        <dbReference type="ChEBI" id="CHEBI:74449"/>
        <dbReference type="EC" id="2.1.1.181"/>
    </reaction>
</comment>
<dbReference type="Gene3D" id="3.40.50.150">
    <property type="entry name" value="Vaccinia Virus protein VP39"/>
    <property type="match status" value="1"/>
</dbReference>
<dbReference type="InterPro" id="IPR029063">
    <property type="entry name" value="SAM-dependent_MTases_sf"/>
</dbReference>
<evidence type="ECO:0000313" key="8">
    <source>
        <dbReference type="Proteomes" id="UP000198305"/>
    </source>
</evidence>
<evidence type="ECO:0000256" key="4">
    <source>
        <dbReference type="ARBA" id="ARBA00022679"/>
    </source>
</evidence>
<dbReference type="SUPFAM" id="SSF53335">
    <property type="entry name" value="S-adenosyl-L-methionine-dependent methyltransferases"/>
    <property type="match status" value="1"/>
</dbReference>
<evidence type="ECO:0000313" key="7">
    <source>
        <dbReference type="EMBL" id="SNR60890.1"/>
    </source>
</evidence>
<evidence type="ECO:0000256" key="6">
    <source>
        <dbReference type="HAMAP-Rule" id="MF_01848"/>
    </source>
</evidence>
<dbReference type="PANTHER" id="PTHR13393">
    <property type="entry name" value="SAM-DEPENDENT METHYLTRANSFERASE"/>
    <property type="match status" value="1"/>
</dbReference>
<keyword evidence="3 6" id="KW-0489">Methyltransferase</keyword>
<dbReference type="NCBIfam" id="NF008725">
    <property type="entry name" value="PRK11727.1"/>
    <property type="match status" value="1"/>
</dbReference>
<dbReference type="OrthoDB" id="1115728at2"/>
<dbReference type="PIRSF" id="PIRSF029038">
    <property type="entry name" value="Mtase_YbiN_prd"/>
    <property type="match status" value="1"/>
</dbReference>
<dbReference type="EMBL" id="FZOA01000001">
    <property type="protein sequence ID" value="SNR60890.1"/>
    <property type="molecule type" value="Genomic_DNA"/>
</dbReference>
<keyword evidence="4 6" id="KW-0808">Transferase</keyword>
<accession>A0A238XQA2</accession>
<proteinExistence type="inferred from homology"/>
<evidence type="ECO:0000256" key="2">
    <source>
        <dbReference type="ARBA" id="ARBA00022552"/>
    </source>
</evidence>
<dbReference type="EC" id="2.1.1.181" evidence="6"/>
<gene>
    <name evidence="6" type="primary">rlmF</name>
    <name evidence="7" type="ORF">SAMN05192560_0092</name>
</gene>
<dbReference type="CDD" id="cd02440">
    <property type="entry name" value="AdoMet_MTases"/>
    <property type="match status" value="1"/>
</dbReference>
<evidence type="ECO:0000256" key="5">
    <source>
        <dbReference type="ARBA" id="ARBA00022691"/>
    </source>
</evidence>
<dbReference type="GO" id="GO:0005737">
    <property type="term" value="C:cytoplasm"/>
    <property type="evidence" value="ECO:0007669"/>
    <property type="project" value="UniProtKB-SubCell"/>
</dbReference>
<dbReference type="Pfam" id="PF05971">
    <property type="entry name" value="Methyltransf_10"/>
    <property type="match status" value="1"/>
</dbReference>
<reference evidence="8" key="1">
    <citation type="submission" date="2017-06" db="EMBL/GenBank/DDBJ databases">
        <authorList>
            <person name="Varghese N."/>
            <person name="Submissions S."/>
        </authorList>
    </citation>
    <scope>NUCLEOTIDE SEQUENCE [LARGE SCALE GENOMIC DNA]</scope>
    <source>
        <strain evidence="8">Ca-68</strain>
    </source>
</reference>
<keyword evidence="5 6" id="KW-0949">S-adenosyl-L-methionine</keyword>
<dbReference type="HAMAP" id="MF_01848">
    <property type="entry name" value="23SrRNA_methyltr_F"/>
    <property type="match status" value="1"/>
</dbReference>
<comment type="subcellular location">
    <subcellularLocation>
        <location evidence="6">Cytoplasm</location>
    </subcellularLocation>
</comment>
<dbReference type="InterPro" id="IPR016909">
    <property type="entry name" value="rRNA_lsu_MeTfrase_F"/>
</dbReference>
<name>A0A238XQA2_9PROT</name>
<keyword evidence="8" id="KW-1185">Reference proteome</keyword>
<dbReference type="GO" id="GO:0052907">
    <property type="term" value="F:23S rRNA (adenine(1618)-N(6))-methyltransferase activity"/>
    <property type="evidence" value="ECO:0007669"/>
    <property type="project" value="UniProtKB-EC"/>
</dbReference>
<organism evidence="7 8">
    <name type="scientific">Methylobacillus rhizosphaerae</name>
    <dbReference type="NCBI Taxonomy" id="551994"/>
    <lineage>
        <taxon>Bacteria</taxon>
        <taxon>Pseudomonadati</taxon>
        <taxon>Pseudomonadota</taxon>
        <taxon>Betaproteobacteria</taxon>
        <taxon>Nitrosomonadales</taxon>
        <taxon>Methylophilaceae</taxon>
        <taxon>Methylobacillus</taxon>
    </lineage>
</organism>
<sequence length="334" mass="37256">MVTGSTEKTALHPRNRHRGRYDFALLVQVYSPLGRFVRRNAHEDASIDFSDPAAVRALNQALLKQYYAIDDWDIPARFLCPPIPGRADYIHYLADLLTPHHAGNVPEGAGVRVLDIGVGANLIYPLLGQREYGWHFVGADVSTQALENAQQIIKANGLDAAITLRQQKDAAAIFRHVVHDADRFDLTMCNPPFHASQEDAEAGTRRKWHGLARGRQAASKALSDKGKLNFGGQAAELYCEGGEVAFISRMVEESQAISGQCLWFTSLVSREASLPAVYRALKRVPAVQVRTVEMAQGQKKSRFVAWTFMNDRQQQAWCKRRPMETYAGKSPLQE</sequence>
<keyword evidence="1 6" id="KW-0963">Cytoplasm</keyword>
<protein>
    <recommendedName>
        <fullName evidence="6">Ribosomal RNA large subunit methyltransferase F</fullName>
        <ecNumber evidence="6">2.1.1.181</ecNumber>
    </recommendedName>
    <alternativeName>
        <fullName evidence="6">23S rRNA mA1618 methyltransferase</fullName>
    </alternativeName>
    <alternativeName>
        <fullName evidence="6">rRNA adenine N-6-methyltransferase</fullName>
    </alternativeName>
</protein>